<dbReference type="InterPro" id="IPR018554">
    <property type="entry name" value="FRQ"/>
</dbReference>
<protein>
    <submittedName>
        <fullName evidence="2">Frequency clock protein</fullName>
    </submittedName>
</protein>
<feature type="region of interest" description="Disordered" evidence="1">
    <location>
        <begin position="660"/>
        <end position="713"/>
    </location>
</feature>
<feature type="compositionally biased region" description="Polar residues" evidence="1">
    <location>
        <begin position="666"/>
        <end position="679"/>
    </location>
</feature>
<evidence type="ECO:0000313" key="3">
    <source>
        <dbReference type="Proteomes" id="UP000481288"/>
    </source>
</evidence>
<gene>
    <name evidence="2" type="primary">FRQ</name>
    <name evidence="2" type="ORF">LCER1_G005973</name>
</gene>
<comment type="caution">
    <text evidence="2">The sequence shown here is derived from an EMBL/GenBank/DDBJ whole genome shotgun (WGS) entry which is preliminary data.</text>
</comment>
<organism evidence="2 3">
    <name type="scientific">Lachnellula cervina</name>
    <dbReference type="NCBI Taxonomy" id="1316786"/>
    <lineage>
        <taxon>Eukaryota</taxon>
        <taxon>Fungi</taxon>
        <taxon>Dikarya</taxon>
        <taxon>Ascomycota</taxon>
        <taxon>Pezizomycotina</taxon>
        <taxon>Leotiomycetes</taxon>
        <taxon>Helotiales</taxon>
        <taxon>Lachnaceae</taxon>
        <taxon>Lachnellula</taxon>
    </lineage>
</organism>
<reference evidence="2 3" key="1">
    <citation type="submission" date="2018-05" db="EMBL/GenBank/DDBJ databases">
        <title>Whole genome sequencing for identification of molecular markers to develop diagnostic detection tools for the regulated plant pathogen Lachnellula willkommii.</title>
        <authorList>
            <person name="Giroux E."/>
            <person name="Bilodeau G."/>
        </authorList>
    </citation>
    <scope>NUCLEOTIDE SEQUENCE [LARGE SCALE GENOMIC DNA]</scope>
    <source>
        <strain evidence="2 3">CBS 625.97</strain>
    </source>
</reference>
<feature type="compositionally biased region" description="Polar residues" evidence="1">
    <location>
        <begin position="277"/>
        <end position="291"/>
    </location>
</feature>
<dbReference type="GO" id="GO:0005634">
    <property type="term" value="C:nucleus"/>
    <property type="evidence" value="ECO:0007669"/>
    <property type="project" value="InterPro"/>
</dbReference>
<feature type="region of interest" description="Disordered" evidence="1">
    <location>
        <begin position="416"/>
        <end position="499"/>
    </location>
</feature>
<dbReference type="GO" id="GO:0006355">
    <property type="term" value="P:regulation of DNA-templated transcription"/>
    <property type="evidence" value="ECO:0007669"/>
    <property type="project" value="InterPro"/>
</dbReference>
<evidence type="ECO:0000313" key="2">
    <source>
        <dbReference type="EMBL" id="TVY55205.1"/>
    </source>
</evidence>
<dbReference type="Pfam" id="PF09421">
    <property type="entry name" value="FRQ"/>
    <property type="match status" value="1"/>
</dbReference>
<dbReference type="GO" id="GO:0007623">
    <property type="term" value="P:circadian rhythm"/>
    <property type="evidence" value="ECO:0007669"/>
    <property type="project" value="InterPro"/>
</dbReference>
<evidence type="ECO:0000256" key="1">
    <source>
        <dbReference type="SAM" id="MobiDB-lite"/>
    </source>
</evidence>
<sequence length="985" mass="108856">MAMAITWTKKTWTGRSLRPLRPAFVRASLPSNYSLMMSTPVPFYGSTQSTFKTDLKSNAPWLGSDSTYPYAQTPASAMTAYSHSSTSHPRRTPAHLSVSLRHSRPAYNAKVEDSQTAQKDQHTFYMPPIAREASDDSNHSGESAGMTIEKWFDHSNKRPQAGIRSTLQDHESPYYLPHGSSAESGRGNPHDHTHSSSLPLRPSTGFFTGTYGCASDSYRSVIDDLTVRNKLLKERLRKYETSNSPHLEKDKLFEVKIHTLPSKKRQELEDLLRTFASNFSGSDDDTSTNSKEASKGAGNSYPSYLIGSGSEPAQINISTLSTSNSRPVDSAYASMSTSEPISVSTANHQKAESQSKIAEKQNIDSFPDDIPEGLLPRHAVAMTERQKKKLVVRRLEQLFTGKVNGILGDHHQSLAQQEVSNSPLRADQDGREPFSSTKGIREALIKPQPVDVGKSTPPNFANERSNDSSTPRHSSAATVDSNASPEQRPTRPLDLDPDRAQVPSDNIEYIRHLGFSTPQLIFEDPSDAEPDAQGWIYLNLLIGLAQLHIINVTPDFVRSAVENVSSKFQLSRDGRKIRWRGGTGGSHISSDSDASTRIHYPNDNDNLEESNRKRRKLDEPNTRRSAQGRFASAPLQAQDPVLSRAASTLANALHYRPIFNHRGSEDGSTSSNDDSNVSHNLRGDSGAGRVSRSAHLRSHKSRPESSGQQRRQEGPIVFYHGTKFFTDLSGDLSNISTPRHVTDVEDHGDYAVDALGCSSLESRPAILRTPSGSLMQYRPFKDYSGDIVNQLSEKPHTTDNLAIEPAVKWSPCKPSTASSLMAFNASGLGGTRPSDHFAVTVETRRTKLDTTTQSKSSRFFATDPHTRRFHHIIPRASLDLFRESEQEHTTEVLPVKTEVVSTQFYKLEPSELPAPSGYYAESSSSYEDSDCSSSSYTGISHLRRPTSPEQGRSTWALGMQLSHAHAQRTADEDIDMDDDDNDDDD</sequence>
<feature type="compositionally biased region" description="Acidic residues" evidence="1">
    <location>
        <begin position="972"/>
        <end position="985"/>
    </location>
</feature>
<feature type="region of interest" description="Disordered" evidence="1">
    <location>
        <begin position="319"/>
        <end position="347"/>
    </location>
</feature>
<feature type="region of interest" description="Disordered" evidence="1">
    <location>
        <begin position="911"/>
        <end position="985"/>
    </location>
</feature>
<dbReference type="OrthoDB" id="2536795at2759"/>
<dbReference type="AlphaFoldDB" id="A0A7D8UQL5"/>
<name>A0A7D8UQL5_9HELO</name>
<dbReference type="EMBL" id="QGMG01000264">
    <property type="protein sequence ID" value="TVY55205.1"/>
    <property type="molecule type" value="Genomic_DNA"/>
</dbReference>
<feature type="compositionally biased region" description="Polar residues" evidence="1">
    <location>
        <begin position="456"/>
        <end position="487"/>
    </location>
</feature>
<dbReference type="Proteomes" id="UP000481288">
    <property type="component" value="Unassembled WGS sequence"/>
</dbReference>
<keyword evidence="3" id="KW-1185">Reference proteome</keyword>
<dbReference type="GO" id="GO:0005737">
    <property type="term" value="C:cytoplasm"/>
    <property type="evidence" value="ECO:0007669"/>
    <property type="project" value="InterPro"/>
</dbReference>
<feature type="region of interest" description="Disordered" evidence="1">
    <location>
        <begin position="170"/>
        <end position="201"/>
    </location>
</feature>
<feature type="compositionally biased region" description="Low complexity" evidence="1">
    <location>
        <begin position="916"/>
        <end position="936"/>
    </location>
</feature>
<feature type="region of interest" description="Disordered" evidence="1">
    <location>
        <begin position="579"/>
        <end position="637"/>
    </location>
</feature>
<accession>A0A7D8UQL5</accession>
<proteinExistence type="predicted"/>
<feature type="compositionally biased region" description="Basic and acidic residues" evidence="1">
    <location>
        <begin position="488"/>
        <end position="499"/>
    </location>
</feature>
<feature type="region of interest" description="Disordered" evidence="1">
    <location>
        <begin position="277"/>
        <end position="305"/>
    </location>
</feature>